<proteinExistence type="predicted"/>
<feature type="region of interest" description="Disordered" evidence="1">
    <location>
        <begin position="1"/>
        <end position="60"/>
    </location>
</feature>
<dbReference type="Proteomes" id="UP000225735">
    <property type="component" value="Segment"/>
</dbReference>
<dbReference type="InterPro" id="IPR056927">
    <property type="entry name" value="Phage_TAC"/>
</dbReference>
<dbReference type="Pfam" id="PF23781">
    <property type="entry name" value="Phage_TAC_16"/>
    <property type="match status" value="1"/>
</dbReference>
<reference evidence="2 3" key="1">
    <citation type="submission" date="2016-11" db="EMBL/GenBank/DDBJ databases">
        <authorList>
            <person name="Seier E.R."/>
            <person name="Hipwell C.M."/>
            <person name="Kelliher A.B."/>
            <person name="Lando N.A."/>
            <person name="Tsaousis B.E."/>
            <person name="Esposito E.C."/>
            <person name="Heckman E.L."/>
            <person name="Mageeney C.M."/>
            <person name="Kenna M.A."/>
            <person name="Ware V.C."/>
            <person name="Garlena R.A."/>
            <person name="Russell D.A."/>
            <person name="Pope W.H."/>
            <person name="Jacobs-Sera D."/>
            <person name="Hendrix R.W."/>
            <person name="Hatfull G.F."/>
        </authorList>
    </citation>
    <scope>NUCLEOTIDE SEQUENCE [LARGE SCALE GENOMIC DNA]</scope>
</reference>
<organism evidence="2 3">
    <name type="scientific">Mycobacterium phage Taptic</name>
    <dbReference type="NCBI Taxonomy" id="1920305"/>
    <lineage>
        <taxon>Viruses</taxon>
        <taxon>Duplodnaviria</taxon>
        <taxon>Heunggongvirae</taxon>
        <taxon>Uroviricota</taxon>
        <taxon>Caudoviricetes</taxon>
        <taxon>Northamptonvirus</taxon>
        <taxon>Northamptonvirus taptic</taxon>
    </lineage>
</organism>
<keyword evidence="3" id="KW-1185">Reference proteome</keyword>
<feature type="region of interest" description="Disordered" evidence="1">
    <location>
        <begin position="172"/>
        <end position="191"/>
    </location>
</feature>
<feature type="compositionally biased region" description="Acidic residues" evidence="1">
    <location>
        <begin position="35"/>
        <end position="50"/>
    </location>
</feature>
<dbReference type="EMBL" id="KY130461">
    <property type="protein sequence ID" value="APD19250.1"/>
    <property type="molecule type" value="Genomic_DNA"/>
</dbReference>
<gene>
    <name evidence="2" type="ORF">SEA_TAPTIC_20</name>
</gene>
<evidence type="ECO:0000313" key="3">
    <source>
        <dbReference type="Proteomes" id="UP000225735"/>
    </source>
</evidence>
<feature type="compositionally biased region" description="Pro residues" evidence="1">
    <location>
        <begin position="17"/>
        <end position="31"/>
    </location>
</feature>
<evidence type="ECO:0000313" key="2">
    <source>
        <dbReference type="EMBL" id="APD19250.1"/>
    </source>
</evidence>
<sequence length="191" mass="20839">MTVYASDGIEAATTPSQPAPQPAPEPQPAPASEPESMEIVDGEPVDDEPGTDVATTDDKDPAVAEEPNILEAIPPFKHSPGWPHAWIDFEGDRLAFRVPKPAAVTGFSSSQNKYVPNREKGENVQLFLRLHLSPESYQRVIFRMMHPESTYDLFTLAKLVDAILTPGVKELESQLEQTEKSADDKAASASD</sequence>
<protein>
    <submittedName>
        <fullName evidence="2">Tail assembly chaperone</fullName>
    </submittedName>
</protein>
<name>A0A1J0MDK5_9CAUD</name>
<accession>A0A1J0MDK5</accession>
<evidence type="ECO:0000256" key="1">
    <source>
        <dbReference type="SAM" id="MobiDB-lite"/>
    </source>
</evidence>